<evidence type="ECO:0000313" key="12">
    <source>
        <dbReference type="Proteomes" id="UP000232196"/>
    </source>
</evidence>
<dbReference type="GO" id="GO:0005886">
    <property type="term" value="C:plasma membrane"/>
    <property type="evidence" value="ECO:0007669"/>
    <property type="project" value="UniProtKB-SubCell"/>
</dbReference>
<keyword evidence="12" id="KW-1185">Reference proteome</keyword>
<name>A0A2M9XAU3_9LEPT</name>
<dbReference type="OrthoDB" id="4045at2"/>
<dbReference type="PANTHER" id="PTHR30625">
    <property type="entry name" value="PROTEIN TOLQ"/>
    <property type="match status" value="1"/>
</dbReference>
<evidence type="ECO:0000256" key="1">
    <source>
        <dbReference type="ARBA" id="ARBA00004651"/>
    </source>
</evidence>
<proteinExistence type="inferred from homology"/>
<evidence type="ECO:0000256" key="7">
    <source>
        <dbReference type="ARBA" id="ARBA00023136"/>
    </source>
</evidence>
<comment type="subcellular location">
    <subcellularLocation>
        <location evidence="1">Cell membrane</location>
        <topology evidence="1">Multi-pass membrane protein</topology>
    </subcellularLocation>
    <subcellularLocation>
        <location evidence="8">Membrane</location>
        <topology evidence="8">Multi-pass membrane protein</topology>
    </subcellularLocation>
</comment>
<sequence length="158" mass="17591">MKDLGFLQGLDWVSSLIILLSVWNLGTFIHVWSILPKRKESLKQNFLTENNPSIWEEKLSEVLFPIETKLSWMKHLAGISTMLGLLGTVLGISEAFSSLQAAGTVSLDAFAGGIKLALVTTILGLFVAIPSLFGFQFLKHRLLDLEREALSWLKIPPR</sequence>
<evidence type="ECO:0000313" key="11">
    <source>
        <dbReference type="EMBL" id="PJZ24821.1"/>
    </source>
</evidence>
<keyword evidence="5 8" id="KW-0653">Protein transport</keyword>
<dbReference type="InterPro" id="IPR050790">
    <property type="entry name" value="ExbB/TolQ_transport"/>
</dbReference>
<evidence type="ECO:0000256" key="4">
    <source>
        <dbReference type="ARBA" id="ARBA00022692"/>
    </source>
</evidence>
<comment type="caution">
    <text evidence="11">The sequence shown here is derived from an EMBL/GenBank/DDBJ whole genome shotgun (WGS) entry which is preliminary data.</text>
</comment>
<dbReference type="EMBL" id="NPDN01000007">
    <property type="protein sequence ID" value="PJZ24821.1"/>
    <property type="molecule type" value="Genomic_DNA"/>
</dbReference>
<feature type="domain" description="MotA/TolQ/ExbB proton channel" evidence="10">
    <location>
        <begin position="46"/>
        <end position="145"/>
    </location>
</feature>
<evidence type="ECO:0000256" key="8">
    <source>
        <dbReference type="RuleBase" id="RU004057"/>
    </source>
</evidence>
<evidence type="ECO:0000256" key="9">
    <source>
        <dbReference type="SAM" id="Phobius"/>
    </source>
</evidence>
<keyword evidence="7 9" id="KW-0472">Membrane</keyword>
<dbReference type="RefSeq" id="WP_100707512.1">
    <property type="nucleotide sequence ID" value="NZ_NPDL01000006.1"/>
</dbReference>
<dbReference type="AlphaFoldDB" id="A0A2M9XAU3"/>
<dbReference type="GO" id="GO:0017038">
    <property type="term" value="P:protein import"/>
    <property type="evidence" value="ECO:0007669"/>
    <property type="project" value="TreeGrafter"/>
</dbReference>
<comment type="similarity">
    <text evidence="8">Belongs to the exbB/tolQ family.</text>
</comment>
<organism evidence="11 12">
    <name type="scientific">Leptospira hartskeerlii</name>
    <dbReference type="NCBI Taxonomy" id="2023177"/>
    <lineage>
        <taxon>Bacteria</taxon>
        <taxon>Pseudomonadati</taxon>
        <taxon>Spirochaetota</taxon>
        <taxon>Spirochaetia</taxon>
        <taxon>Leptospirales</taxon>
        <taxon>Leptospiraceae</taxon>
        <taxon>Leptospira</taxon>
    </lineage>
</organism>
<evidence type="ECO:0000256" key="3">
    <source>
        <dbReference type="ARBA" id="ARBA00022475"/>
    </source>
</evidence>
<feature type="transmembrane region" description="Helical" evidence="9">
    <location>
        <begin position="76"/>
        <end position="96"/>
    </location>
</feature>
<keyword evidence="2 8" id="KW-0813">Transport</keyword>
<keyword evidence="6 9" id="KW-1133">Transmembrane helix</keyword>
<protein>
    <submittedName>
        <fullName evidence="11">TolQ transporter</fullName>
    </submittedName>
</protein>
<feature type="transmembrane region" description="Helical" evidence="9">
    <location>
        <begin position="116"/>
        <end position="138"/>
    </location>
</feature>
<feature type="transmembrane region" description="Helical" evidence="9">
    <location>
        <begin position="12"/>
        <end position="35"/>
    </location>
</feature>
<keyword evidence="3" id="KW-1003">Cell membrane</keyword>
<reference evidence="11 12" key="1">
    <citation type="submission" date="2017-07" db="EMBL/GenBank/DDBJ databases">
        <title>Leptospira spp. isolated from tropical soils.</title>
        <authorList>
            <person name="Thibeaux R."/>
            <person name="Iraola G."/>
            <person name="Ferres I."/>
            <person name="Bierque E."/>
            <person name="Girault D."/>
            <person name="Soupe-Gilbert M.-E."/>
            <person name="Picardeau M."/>
            <person name="Goarant C."/>
        </authorList>
    </citation>
    <scope>NUCLEOTIDE SEQUENCE [LARGE SCALE GENOMIC DNA]</scope>
    <source>
        <strain evidence="11 12">MCA1-C-A1</strain>
    </source>
</reference>
<dbReference type="Pfam" id="PF01618">
    <property type="entry name" value="MotA_ExbB"/>
    <property type="match status" value="1"/>
</dbReference>
<dbReference type="InterPro" id="IPR002898">
    <property type="entry name" value="MotA_ExbB_proton_chnl"/>
</dbReference>
<gene>
    <name evidence="11" type="ORF">CH357_14670</name>
</gene>
<evidence type="ECO:0000256" key="6">
    <source>
        <dbReference type="ARBA" id="ARBA00022989"/>
    </source>
</evidence>
<evidence type="ECO:0000259" key="10">
    <source>
        <dbReference type="Pfam" id="PF01618"/>
    </source>
</evidence>
<accession>A0A2M9XAU3</accession>
<evidence type="ECO:0000256" key="5">
    <source>
        <dbReference type="ARBA" id="ARBA00022927"/>
    </source>
</evidence>
<keyword evidence="4 9" id="KW-0812">Transmembrane</keyword>
<dbReference type="Proteomes" id="UP000232196">
    <property type="component" value="Unassembled WGS sequence"/>
</dbReference>
<dbReference type="PANTHER" id="PTHR30625:SF15">
    <property type="entry name" value="BIOPOLYMER TRANSPORT PROTEIN EXBB"/>
    <property type="match status" value="1"/>
</dbReference>
<evidence type="ECO:0000256" key="2">
    <source>
        <dbReference type="ARBA" id="ARBA00022448"/>
    </source>
</evidence>